<keyword evidence="3" id="KW-1185">Reference proteome</keyword>
<sequence length="314" mass="32596">MRAYLAARENDGEAPGVRLGEVEMPVPRANEVLVKVEAYSVNRGETFQLERPPAGGWRPGKDVAGLVVQAAPDGSGPAVGRRVVGHPPAGGWAEFVAVPTDALAPIPDRLTAVEAAALPFAGLTALRLLRTAGRHTGHLAGRRILLTGASGGVGHYVAELTAAAGAGVTAVSASAQRGGRLSELGAADVVHRVADAVGPFDVVLESTGGEALPLALDRLAPRGLLIWFGQASRRPVTLDFFDLLRGPTGATLRQFSYADVDGPDGPDLATLVGLTAEGRLHPEIGTVRDWSHTGEVLADLRERRVRGNAVLTVG</sequence>
<feature type="domain" description="Enoyl reductase (ER)" evidence="1">
    <location>
        <begin position="12"/>
        <end position="311"/>
    </location>
</feature>
<dbReference type="InterPro" id="IPR020843">
    <property type="entry name" value="ER"/>
</dbReference>
<dbReference type="InterPro" id="IPR013154">
    <property type="entry name" value="ADH-like_N"/>
</dbReference>
<dbReference type="InterPro" id="IPR036291">
    <property type="entry name" value="NAD(P)-bd_dom_sf"/>
</dbReference>
<dbReference type="RefSeq" id="WP_344445389.1">
    <property type="nucleotide sequence ID" value="NZ_BAAALF010000161.1"/>
</dbReference>
<organism evidence="2 3">
    <name type="scientific">Kitasatospora nipponensis</name>
    <dbReference type="NCBI Taxonomy" id="258049"/>
    <lineage>
        <taxon>Bacteria</taxon>
        <taxon>Bacillati</taxon>
        <taxon>Actinomycetota</taxon>
        <taxon>Actinomycetes</taxon>
        <taxon>Kitasatosporales</taxon>
        <taxon>Streptomycetaceae</taxon>
        <taxon>Kitasatospora</taxon>
    </lineage>
</organism>
<dbReference type="Pfam" id="PF08240">
    <property type="entry name" value="ADH_N"/>
    <property type="match status" value="1"/>
</dbReference>
<dbReference type="SMART" id="SM00829">
    <property type="entry name" value="PKS_ER"/>
    <property type="match status" value="1"/>
</dbReference>
<dbReference type="InterPro" id="IPR013149">
    <property type="entry name" value="ADH-like_C"/>
</dbReference>
<reference evidence="3" key="1">
    <citation type="journal article" date="2019" name="Int. J. Syst. Evol. Microbiol.">
        <title>The Global Catalogue of Microorganisms (GCM) 10K type strain sequencing project: providing services to taxonomists for standard genome sequencing and annotation.</title>
        <authorList>
            <consortium name="The Broad Institute Genomics Platform"/>
            <consortium name="The Broad Institute Genome Sequencing Center for Infectious Disease"/>
            <person name="Wu L."/>
            <person name="Ma J."/>
        </authorList>
    </citation>
    <scope>NUCLEOTIDE SEQUENCE [LARGE SCALE GENOMIC DNA]</scope>
    <source>
        <strain evidence="3">JCM 13004</strain>
    </source>
</reference>
<evidence type="ECO:0000259" key="1">
    <source>
        <dbReference type="SMART" id="SM00829"/>
    </source>
</evidence>
<dbReference type="InterPro" id="IPR011032">
    <property type="entry name" value="GroES-like_sf"/>
</dbReference>
<proteinExistence type="predicted"/>
<evidence type="ECO:0000313" key="3">
    <source>
        <dbReference type="Proteomes" id="UP001500037"/>
    </source>
</evidence>
<name>A0ABP4HJM6_9ACTN</name>
<evidence type="ECO:0000313" key="2">
    <source>
        <dbReference type="EMBL" id="GAA1263948.1"/>
    </source>
</evidence>
<dbReference type="Pfam" id="PF00107">
    <property type="entry name" value="ADH_zinc_N"/>
    <property type="match status" value="1"/>
</dbReference>
<comment type="caution">
    <text evidence="2">The sequence shown here is derived from an EMBL/GenBank/DDBJ whole genome shotgun (WGS) entry which is preliminary data.</text>
</comment>
<dbReference type="SUPFAM" id="SSF50129">
    <property type="entry name" value="GroES-like"/>
    <property type="match status" value="1"/>
</dbReference>
<dbReference type="InterPro" id="IPR052585">
    <property type="entry name" value="Lipid_raft_assoc_Zn_ADH"/>
</dbReference>
<dbReference type="Gene3D" id="3.40.50.720">
    <property type="entry name" value="NAD(P)-binding Rossmann-like Domain"/>
    <property type="match status" value="1"/>
</dbReference>
<dbReference type="SUPFAM" id="SSF51735">
    <property type="entry name" value="NAD(P)-binding Rossmann-fold domains"/>
    <property type="match status" value="1"/>
</dbReference>
<dbReference type="PANTHER" id="PTHR43482:SF1">
    <property type="entry name" value="PROTEIN AST1-RELATED"/>
    <property type="match status" value="1"/>
</dbReference>
<dbReference type="Proteomes" id="UP001500037">
    <property type="component" value="Unassembled WGS sequence"/>
</dbReference>
<dbReference type="PANTHER" id="PTHR43482">
    <property type="entry name" value="PROTEIN AST1-RELATED"/>
    <property type="match status" value="1"/>
</dbReference>
<dbReference type="Gene3D" id="3.90.180.10">
    <property type="entry name" value="Medium-chain alcohol dehydrogenases, catalytic domain"/>
    <property type="match status" value="1"/>
</dbReference>
<gene>
    <name evidence="2" type="ORF">GCM10009665_61810</name>
</gene>
<dbReference type="EMBL" id="BAAALF010000161">
    <property type="protein sequence ID" value="GAA1263948.1"/>
    <property type="molecule type" value="Genomic_DNA"/>
</dbReference>
<accession>A0ABP4HJM6</accession>
<protein>
    <submittedName>
        <fullName evidence="2">Zinc-binding dehydrogenase</fullName>
    </submittedName>
</protein>